<evidence type="ECO:0000313" key="11">
    <source>
        <dbReference type="EMBL" id="ROV89544.1"/>
    </source>
</evidence>
<feature type="domain" description="DNA-directed RNA polymerase II subunit RPB9-like zinc ribbon" evidence="10">
    <location>
        <begin position="24"/>
        <end position="77"/>
    </location>
</feature>
<evidence type="ECO:0000259" key="10">
    <source>
        <dbReference type="SMART" id="SM00661"/>
    </source>
</evidence>
<dbReference type="GO" id="GO:0003899">
    <property type="term" value="F:DNA-directed RNA polymerase activity"/>
    <property type="evidence" value="ECO:0007669"/>
    <property type="project" value="InterPro"/>
</dbReference>
<evidence type="ECO:0000256" key="9">
    <source>
        <dbReference type="SAM" id="MobiDB-lite"/>
    </source>
</evidence>
<dbReference type="GO" id="GO:0008270">
    <property type="term" value="F:zinc ion binding"/>
    <property type="evidence" value="ECO:0007669"/>
    <property type="project" value="UniProtKB-KW"/>
</dbReference>
<evidence type="ECO:0000256" key="2">
    <source>
        <dbReference type="ARBA" id="ARBA00008925"/>
    </source>
</evidence>
<evidence type="ECO:0000256" key="8">
    <source>
        <dbReference type="ARBA" id="ARBA00023242"/>
    </source>
</evidence>
<dbReference type="PANTHER" id="PTHR11239">
    <property type="entry name" value="DNA-DIRECTED RNA POLYMERASE"/>
    <property type="match status" value="1"/>
</dbReference>
<dbReference type="InterPro" id="IPR012164">
    <property type="entry name" value="Rpa12/Rpb9/Rpc10/TFS"/>
</dbReference>
<dbReference type="STRING" id="252740.A0A423VEX2"/>
<feature type="region of interest" description="Disordered" evidence="9">
    <location>
        <begin position="179"/>
        <end position="207"/>
    </location>
</feature>
<dbReference type="FunFam" id="2.20.25.10:FF:000008">
    <property type="entry name" value="DNA-directed RNA polymerase II subunit RPB9"/>
    <property type="match status" value="1"/>
</dbReference>
<dbReference type="GO" id="GO:0005665">
    <property type="term" value="C:RNA polymerase II, core complex"/>
    <property type="evidence" value="ECO:0007669"/>
    <property type="project" value="TreeGrafter"/>
</dbReference>
<dbReference type="GO" id="GO:0001193">
    <property type="term" value="P:maintenance of transcriptional fidelity during transcription elongation by RNA polymerase II"/>
    <property type="evidence" value="ECO:0007669"/>
    <property type="project" value="TreeGrafter"/>
</dbReference>
<dbReference type="GO" id="GO:0005730">
    <property type="term" value="C:nucleolus"/>
    <property type="evidence" value="ECO:0007669"/>
    <property type="project" value="UniProtKB-SubCell"/>
</dbReference>
<keyword evidence="5" id="KW-0863">Zinc-finger</keyword>
<keyword evidence="8" id="KW-0539">Nucleus</keyword>
<dbReference type="OrthoDB" id="282270at2759"/>
<comment type="caution">
    <text evidence="11">The sequence shown here is derived from an EMBL/GenBank/DDBJ whole genome shotgun (WGS) entry which is preliminary data.</text>
</comment>
<accession>A0A423VEX2</accession>
<comment type="similarity">
    <text evidence="2">Belongs to the archaeal RpoM/eukaryotic RPA12/RPB9/RPC11 RNA polymerase family.</text>
</comment>
<dbReference type="GO" id="GO:0006283">
    <property type="term" value="P:transcription-coupled nucleotide-excision repair"/>
    <property type="evidence" value="ECO:0007669"/>
    <property type="project" value="TreeGrafter"/>
</dbReference>
<reference evidence="11 12" key="1">
    <citation type="submission" date="2015-09" db="EMBL/GenBank/DDBJ databases">
        <title>Host preference determinants of Valsa canker pathogens revealed by comparative genomics.</title>
        <authorList>
            <person name="Yin Z."/>
            <person name="Huang L."/>
        </authorList>
    </citation>
    <scope>NUCLEOTIDE SEQUENCE [LARGE SCALE GENOMIC DNA]</scope>
    <source>
        <strain evidence="11 12">YSFL</strain>
    </source>
</reference>
<dbReference type="EMBL" id="LJZO01000057">
    <property type="protein sequence ID" value="ROV89544.1"/>
    <property type="molecule type" value="Genomic_DNA"/>
</dbReference>
<evidence type="ECO:0000256" key="4">
    <source>
        <dbReference type="ARBA" id="ARBA00022723"/>
    </source>
</evidence>
<keyword evidence="4" id="KW-0479">Metal-binding</keyword>
<evidence type="ECO:0000256" key="7">
    <source>
        <dbReference type="ARBA" id="ARBA00023163"/>
    </source>
</evidence>
<keyword evidence="12" id="KW-1185">Reference proteome</keyword>
<sequence length="207" mass="22456">MSSPSSPAPSHAGTKKHTEQVTFKFCPECSNMLYPKEDKDARRLMYTCRTCQHSEEATSNCIYRNTLRNTVGETAGVTQDVASDPTVSRDSPANGPSNTASPPSALVLCGCCGQVIMCSDCGLRPAAAVSEGDDCEAEPSTPPETYQEEILEQMIVDEDALNRMLKNIVDMTDIMDLDEDMDDWEPEPEEANPSHGVQTSVEKSVAA</sequence>
<dbReference type="GO" id="GO:0006367">
    <property type="term" value="P:transcription initiation at RNA polymerase II promoter"/>
    <property type="evidence" value="ECO:0007669"/>
    <property type="project" value="TreeGrafter"/>
</dbReference>
<dbReference type="AlphaFoldDB" id="A0A423VEX2"/>
<keyword evidence="3" id="KW-0240">DNA-directed RNA polymerase</keyword>
<feature type="compositionally biased region" description="Acidic residues" evidence="9">
    <location>
        <begin position="179"/>
        <end position="190"/>
    </location>
</feature>
<evidence type="ECO:0000256" key="5">
    <source>
        <dbReference type="ARBA" id="ARBA00022771"/>
    </source>
</evidence>
<feature type="region of interest" description="Disordered" evidence="9">
    <location>
        <begin position="78"/>
        <end position="101"/>
    </location>
</feature>
<keyword evidence="7" id="KW-0804">Transcription</keyword>
<evidence type="ECO:0000256" key="6">
    <source>
        <dbReference type="ARBA" id="ARBA00022833"/>
    </source>
</evidence>
<gene>
    <name evidence="11" type="ORF">VSDG_08508</name>
</gene>
<comment type="subcellular location">
    <subcellularLocation>
        <location evidence="1">Nucleus</location>
        <location evidence="1">Nucleolus</location>
    </subcellularLocation>
</comment>
<name>A0A423VEX2_CYTCH</name>
<dbReference type="SMART" id="SM00661">
    <property type="entry name" value="RPOL9"/>
    <property type="match status" value="1"/>
</dbReference>
<dbReference type="SUPFAM" id="SSF57783">
    <property type="entry name" value="Zinc beta-ribbon"/>
    <property type="match status" value="1"/>
</dbReference>
<dbReference type="InterPro" id="IPR001529">
    <property type="entry name" value="Zn_ribbon_RPB9"/>
</dbReference>
<dbReference type="Gene3D" id="2.20.25.10">
    <property type="match status" value="1"/>
</dbReference>
<evidence type="ECO:0000256" key="1">
    <source>
        <dbReference type="ARBA" id="ARBA00004604"/>
    </source>
</evidence>
<evidence type="ECO:0000256" key="3">
    <source>
        <dbReference type="ARBA" id="ARBA00022478"/>
    </source>
</evidence>
<proteinExistence type="inferred from homology"/>
<dbReference type="PANTHER" id="PTHR11239:SF1">
    <property type="entry name" value="DNA-DIRECTED RNA POLYMERASE II SUBUNIT RPB9"/>
    <property type="match status" value="1"/>
</dbReference>
<feature type="compositionally biased region" description="Polar residues" evidence="9">
    <location>
        <begin position="195"/>
        <end position="207"/>
    </location>
</feature>
<protein>
    <recommendedName>
        <fullName evidence="10">DNA-directed RNA polymerase II subunit RPB9-like zinc ribbon domain-containing protein</fullName>
    </recommendedName>
</protein>
<organism evidence="11 12">
    <name type="scientific">Cytospora chrysosperma</name>
    <name type="common">Cytospora canker fungus</name>
    <name type="synonym">Sphaeria chrysosperma</name>
    <dbReference type="NCBI Taxonomy" id="252740"/>
    <lineage>
        <taxon>Eukaryota</taxon>
        <taxon>Fungi</taxon>
        <taxon>Dikarya</taxon>
        <taxon>Ascomycota</taxon>
        <taxon>Pezizomycotina</taxon>
        <taxon>Sordariomycetes</taxon>
        <taxon>Sordariomycetidae</taxon>
        <taxon>Diaporthales</taxon>
        <taxon>Cytosporaceae</taxon>
        <taxon>Cytospora</taxon>
    </lineage>
</organism>
<evidence type="ECO:0000313" key="12">
    <source>
        <dbReference type="Proteomes" id="UP000284375"/>
    </source>
</evidence>
<keyword evidence="6" id="KW-0862">Zinc</keyword>
<dbReference type="Pfam" id="PF02150">
    <property type="entry name" value="Zn_ribbon_RPB9"/>
    <property type="match status" value="1"/>
</dbReference>
<dbReference type="Proteomes" id="UP000284375">
    <property type="component" value="Unassembled WGS sequence"/>
</dbReference>